<reference evidence="2 4" key="1">
    <citation type="journal article" date="2019" name="Nat. Med.">
        <title>A library of human gut bacterial isolates paired with longitudinal multiomics data enables mechanistic microbiome research.</title>
        <authorList>
            <person name="Poyet M."/>
            <person name="Groussin M."/>
            <person name="Gibbons S.M."/>
            <person name="Avila-Pacheco J."/>
            <person name="Jiang X."/>
            <person name="Kearney S.M."/>
            <person name="Perrotta A.R."/>
            <person name="Berdy B."/>
            <person name="Zhao S."/>
            <person name="Lieberman T.D."/>
            <person name="Swanson P.K."/>
            <person name="Smith M."/>
            <person name="Roesemann S."/>
            <person name="Alexander J.E."/>
            <person name="Rich S.A."/>
            <person name="Livny J."/>
            <person name="Vlamakis H."/>
            <person name="Clish C."/>
            <person name="Bullock K."/>
            <person name="Deik A."/>
            <person name="Scott J."/>
            <person name="Pierce K.A."/>
            <person name="Xavier R.J."/>
            <person name="Alm E.J."/>
        </authorList>
    </citation>
    <scope>NUCLEOTIDE SEQUENCE [LARGE SCALE GENOMIC DNA]</scope>
    <source>
        <strain evidence="2 4">BIOML-A1</strain>
    </source>
</reference>
<dbReference type="EMBL" id="JAAIOD010000010">
    <property type="protein sequence ID" value="NSE58220.1"/>
    <property type="molecule type" value="Genomic_DNA"/>
</dbReference>
<evidence type="ECO:0000313" key="2">
    <source>
        <dbReference type="EMBL" id="MZK10188.1"/>
    </source>
</evidence>
<keyword evidence="1" id="KW-0812">Transmembrane</keyword>
<comment type="caution">
    <text evidence="2">The sequence shown here is derived from an EMBL/GenBank/DDBJ whole genome shotgun (WGS) entry which is preliminary data.</text>
</comment>
<reference evidence="3" key="3">
    <citation type="submission" date="2020-02" db="EMBL/GenBank/DDBJ databases">
        <authorList>
            <person name="Littmann E."/>
            <person name="Sorbara M."/>
        </authorList>
    </citation>
    <scope>NUCLEOTIDE SEQUENCE</scope>
    <source>
        <strain evidence="3">MSK.10.16</strain>
    </source>
</reference>
<evidence type="ECO:0000313" key="3">
    <source>
        <dbReference type="EMBL" id="NSE58220.1"/>
    </source>
</evidence>
<dbReference type="RefSeq" id="WP_161170372.1">
    <property type="nucleotide sequence ID" value="NZ_JAAIOC010000011.1"/>
</dbReference>
<accession>A0A6N9JVA8</accession>
<proteinExistence type="predicted"/>
<feature type="transmembrane region" description="Helical" evidence="1">
    <location>
        <begin position="26"/>
        <end position="50"/>
    </location>
</feature>
<protein>
    <submittedName>
        <fullName evidence="2">Uncharacterized protein</fullName>
    </submittedName>
</protein>
<sequence length="78" mass="8802">MNEDYIRIISNGTNELMKNVKINMSLIGWPAASSLIAGAICISTVIISGIKTYEKLESKKLLYNYEYNRIKNLEMAIS</sequence>
<keyword evidence="1" id="KW-1133">Transmembrane helix</keyword>
<organism evidence="2 4">
    <name type="scientific">Dorea longicatena</name>
    <dbReference type="NCBI Taxonomy" id="88431"/>
    <lineage>
        <taxon>Bacteria</taxon>
        <taxon>Bacillati</taxon>
        <taxon>Bacillota</taxon>
        <taxon>Clostridia</taxon>
        <taxon>Lachnospirales</taxon>
        <taxon>Lachnospiraceae</taxon>
        <taxon>Dorea</taxon>
    </lineage>
</organism>
<gene>
    <name evidence="3" type="ORF">G4332_08845</name>
    <name evidence="2" type="ORF">GT576_07505</name>
</gene>
<dbReference type="Proteomes" id="UP000724058">
    <property type="component" value="Unassembled WGS sequence"/>
</dbReference>
<evidence type="ECO:0000313" key="4">
    <source>
        <dbReference type="Proteomes" id="UP000449249"/>
    </source>
</evidence>
<dbReference type="AlphaFoldDB" id="A0A6N9JVA8"/>
<dbReference type="EMBL" id="WWSH01000005">
    <property type="protein sequence ID" value="MZK10188.1"/>
    <property type="molecule type" value="Genomic_DNA"/>
</dbReference>
<evidence type="ECO:0000256" key="1">
    <source>
        <dbReference type="SAM" id="Phobius"/>
    </source>
</evidence>
<dbReference type="Proteomes" id="UP000449249">
    <property type="component" value="Unassembled WGS sequence"/>
</dbReference>
<keyword evidence="1" id="KW-0472">Membrane</keyword>
<name>A0A6N9JVA8_9FIRM</name>
<reference evidence="3" key="2">
    <citation type="journal article" date="2020" name="Cell Host Microbe">
        <title>Functional and Genomic Variation between Human-Derived Isolates of Lachnospiraceae Reveals Inter- and Intra-Species Diversity.</title>
        <authorList>
            <person name="Sorbara M.T."/>
            <person name="Littmann E.R."/>
            <person name="Fontana E."/>
            <person name="Moody T.U."/>
            <person name="Kohout C.E."/>
            <person name="Gjonbalaj M."/>
            <person name="Eaton V."/>
            <person name="Seok R."/>
            <person name="Leiner I.M."/>
            <person name="Pamer E.G."/>
        </authorList>
    </citation>
    <scope>NUCLEOTIDE SEQUENCE</scope>
    <source>
        <strain evidence="3">MSK.10.16</strain>
    </source>
</reference>